<feature type="repeat" description="PPR" evidence="2">
    <location>
        <begin position="540"/>
        <end position="574"/>
    </location>
</feature>
<gene>
    <name evidence="3" type="ORF">UTRI_10650</name>
</gene>
<dbReference type="AlphaFoldDB" id="A0A5C3EA70"/>
<evidence type="ECO:0000313" key="4">
    <source>
        <dbReference type="Proteomes" id="UP000324022"/>
    </source>
</evidence>
<dbReference type="PANTHER" id="PTHR47939">
    <property type="entry name" value="MEMBRANE-ASSOCIATED SALT-INDUCIBLE PROTEIN-LIKE"/>
    <property type="match status" value="1"/>
</dbReference>
<proteinExistence type="predicted"/>
<dbReference type="NCBIfam" id="TIGR00756">
    <property type="entry name" value="PPR"/>
    <property type="match status" value="1"/>
</dbReference>
<name>A0A5C3EA70_9BASI</name>
<dbReference type="PROSITE" id="PS51375">
    <property type="entry name" value="PPR"/>
    <property type="match status" value="1"/>
</dbReference>
<dbReference type="InterPro" id="IPR002885">
    <property type="entry name" value="PPR_rpt"/>
</dbReference>
<organism evidence="3 4">
    <name type="scientific">Ustilago trichophora</name>
    <dbReference type="NCBI Taxonomy" id="86804"/>
    <lineage>
        <taxon>Eukaryota</taxon>
        <taxon>Fungi</taxon>
        <taxon>Dikarya</taxon>
        <taxon>Basidiomycota</taxon>
        <taxon>Ustilaginomycotina</taxon>
        <taxon>Ustilaginomycetes</taxon>
        <taxon>Ustilaginales</taxon>
        <taxon>Ustilaginaceae</taxon>
        <taxon>Ustilago</taxon>
    </lineage>
</organism>
<keyword evidence="1" id="KW-0677">Repeat</keyword>
<sequence>MAARRHSSFGKVTAAVTRTITHGLKATPRFQRLAPAVYMPLDRSISSSCTRLSATCLDSSAAYSGDSNPARHKAKTSVPEPVTYIEAQGKSRLKATRAQPSDLKEAFHAIPFDVLMRTMTPETYDGPYSEAQDLDEALDGAAKWAEPKLADLLLRWPHEHRLALEQYLRDKKVDVDVFLSYRNALLSKSWPDARRHMIHIADGKWPPHVLRRAVHTVGTPSEISDSLALLASTVKEAAKLTSIQRNLMFKSLRYCFTHLMIITLKKDGNAFHLIPRLTDVLLALVKSFPTQVLSSEYLIYAFTQRCTGLSDERARQAVLRVLDWLQSERNAERFANIRHKVVGHCIQSIESLMKSSRNKTASSEHFATPELMEQLLRRDVPTTGSDLEERALRCAVYTAGRGRDYRRIWRWFHEYEQFKQKHGATVTGSDYLLLAKALIRTEQGRRDSWQIFLRAERTLQKSVPATKTGASRGREKTESMEELSSTSLELLKVMANSTDVHLGKVLSMLGIHVRDGPSAEGRSFVSNEDFSEAMRWRRADLHAYAVLMQGCLLRRRPKVAVTVWQSMLSRGVMPNVACLSLLLQNLFQMRDVQTALQQLHKWCEEGVPRPATCDRFKDVEVETLGSATKSNPEALSFHPSTPTDTEVELHKVTPDPILASVVFNGLHSCGSEGIEALWSSYQQTIRLFPDAPVLALLLKASCRNERTSSIDARFARQVFRTLLFGKHPELASCHNPLWEQLEAHGTSGWIFTHDTMGARMESWFSSVFGATEIESPVVPDDLDELVFTSKLFDHYVRLLLHLQHSPGLLVDARASRQELLDVLGWMKELNLTPSPTHLALTVLEIEEHLLPAVATRQMDVLDSWLADWLGKDKLPTEALMQRHWQWKMERNGQRGGWFDRVNVHSDTSAAEDDE</sequence>
<dbReference type="InterPro" id="IPR011990">
    <property type="entry name" value="TPR-like_helical_dom_sf"/>
</dbReference>
<keyword evidence="4" id="KW-1185">Reference proteome</keyword>
<dbReference type="EMBL" id="OOIN01000017">
    <property type="protein sequence ID" value="SPO27533.1"/>
    <property type="molecule type" value="Genomic_DNA"/>
</dbReference>
<dbReference type="OrthoDB" id="185373at2759"/>
<evidence type="ECO:0000256" key="2">
    <source>
        <dbReference type="PROSITE-ProRule" id="PRU00708"/>
    </source>
</evidence>
<protein>
    <submittedName>
        <fullName evidence="3">Uncharacterized protein</fullName>
    </submittedName>
</protein>
<evidence type="ECO:0000313" key="3">
    <source>
        <dbReference type="EMBL" id="SPO27533.1"/>
    </source>
</evidence>
<dbReference type="InterPro" id="IPR050667">
    <property type="entry name" value="PPR-containing_protein"/>
</dbReference>
<reference evidence="3 4" key="1">
    <citation type="submission" date="2018-03" db="EMBL/GenBank/DDBJ databases">
        <authorList>
            <person name="Guldener U."/>
        </authorList>
    </citation>
    <scope>NUCLEOTIDE SEQUENCE [LARGE SCALE GENOMIC DNA]</scope>
    <source>
        <strain evidence="3 4">NBRC100155</strain>
    </source>
</reference>
<evidence type="ECO:0000256" key="1">
    <source>
        <dbReference type="ARBA" id="ARBA00022737"/>
    </source>
</evidence>
<dbReference type="PANTHER" id="PTHR47939:SF13">
    <property type="entry name" value="OS03G0201400 PROTEIN"/>
    <property type="match status" value="1"/>
</dbReference>
<dbReference type="Gene3D" id="1.25.40.10">
    <property type="entry name" value="Tetratricopeptide repeat domain"/>
    <property type="match status" value="1"/>
</dbReference>
<dbReference type="Proteomes" id="UP000324022">
    <property type="component" value="Unassembled WGS sequence"/>
</dbReference>
<accession>A0A5C3EA70</accession>